<dbReference type="InterPro" id="IPR036052">
    <property type="entry name" value="TrpB-like_PALP_sf"/>
</dbReference>
<evidence type="ECO:0000256" key="1">
    <source>
        <dbReference type="ARBA" id="ARBA00001933"/>
    </source>
</evidence>
<dbReference type="AlphaFoldDB" id="A0A922PTW4"/>
<dbReference type="PANTHER" id="PTHR42937">
    <property type="match status" value="1"/>
</dbReference>
<feature type="domain" description="Tryptophan synthase beta chain-like PALP" evidence="3">
    <location>
        <begin position="30"/>
        <end position="342"/>
    </location>
</feature>
<reference evidence="4 5" key="1">
    <citation type="journal article" date="2015" name="Genome Announc.">
        <title>Expanding the biotechnology potential of lactobacilli through comparative genomics of 213 strains and associated genera.</title>
        <authorList>
            <person name="Sun Z."/>
            <person name="Harris H.M."/>
            <person name="McCann A."/>
            <person name="Guo C."/>
            <person name="Argimon S."/>
            <person name="Zhang W."/>
            <person name="Yang X."/>
            <person name="Jeffery I.B."/>
            <person name="Cooney J.C."/>
            <person name="Kagawa T.F."/>
            <person name="Liu W."/>
            <person name="Song Y."/>
            <person name="Salvetti E."/>
            <person name="Wrobel A."/>
            <person name="Rasinkangas P."/>
            <person name="Parkhill J."/>
            <person name="Rea M.C."/>
            <person name="O'Sullivan O."/>
            <person name="Ritari J."/>
            <person name="Douillard F.P."/>
            <person name="Paul Ross R."/>
            <person name="Yang R."/>
            <person name="Briner A.E."/>
            <person name="Felis G.E."/>
            <person name="de Vos W.M."/>
            <person name="Barrangou R."/>
            <person name="Klaenhammer T.R."/>
            <person name="Caufield P.W."/>
            <person name="Cui Y."/>
            <person name="Zhang H."/>
            <person name="O'Toole P.W."/>
        </authorList>
    </citation>
    <scope>NUCLEOTIDE SEQUENCE [LARGE SCALE GENOMIC DNA]</scope>
    <source>
        <strain evidence="4 5">DSM 8475</strain>
    </source>
</reference>
<dbReference type="GO" id="GO:0030170">
    <property type="term" value="F:pyridoxal phosphate binding"/>
    <property type="evidence" value="ECO:0007669"/>
    <property type="project" value="InterPro"/>
</dbReference>
<sequence length="386" mass="42250">MQKSPFTYRVRGGQVINTDVIRFYRSVPSYQVTPLYRLTNLAHQYGVGEISVKDEGQRFGLEAFKGTGGLYAMAQYIASKAGLDPQNLTYDQLQTPAVRKLADQITFYTVTDGNHGRGIAWAAKQLGTHAVVNMPRGSQQVRAQHIRDLGAPCQITDLNYDQVVKFTSDQADRDPHGILIQDMAWDDYRTIPTDIADGYSIMADEFLHQLDQVPTHIFLQAGVGQFSAGMINALIDALPQDQLPTITIVEPAAVACYYLSAEQADGRPHTVPGSPQTIMAGLNCQTPSAISWPVIRDTARFYGTLTDDVSAKGMRQLANPAGNDHAIVAGESGAAAFAFVNEVLSNPDYRDLRNTLGLDEDSQIIVINTEGATDPVNYQRIINANK</sequence>
<dbReference type="PANTHER" id="PTHR42937:SF1">
    <property type="entry name" value="DIAMINOPROPIONATE AMMONIA-LYASE"/>
    <property type="match status" value="1"/>
</dbReference>
<evidence type="ECO:0000313" key="4">
    <source>
        <dbReference type="EMBL" id="KRM35651.1"/>
    </source>
</evidence>
<evidence type="ECO:0000259" key="3">
    <source>
        <dbReference type="Pfam" id="PF00291"/>
    </source>
</evidence>
<name>A0A922PTW4_9LACO</name>
<accession>A0A922PTW4</accession>
<comment type="cofactor">
    <cofactor evidence="1">
        <name>pyridoxal 5'-phosphate</name>
        <dbReference type="ChEBI" id="CHEBI:597326"/>
    </cofactor>
</comment>
<dbReference type="CDD" id="cd00640">
    <property type="entry name" value="Trp-synth-beta_II"/>
    <property type="match status" value="1"/>
</dbReference>
<dbReference type="Pfam" id="PF00291">
    <property type="entry name" value="PALP"/>
    <property type="match status" value="1"/>
</dbReference>
<evidence type="ECO:0000313" key="5">
    <source>
        <dbReference type="Proteomes" id="UP000051085"/>
    </source>
</evidence>
<protein>
    <submittedName>
        <fullName evidence="4">Diaminopropionate ammonia-lyase</fullName>
    </submittedName>
</protein>
<dbReference type="EMBL" id="AZGO01000060">
    <property type="protein sequence ID" value="KRM35651.1"/>
    <property type="molecule type" value="Genomic_DNA"/>
</dbReference>
<comment type="caution">
    <text evidence="4">The sequence shown here is derived from an EMBL/GenBank/DDBJ whole genome shotgun (WGS) entry which is preliminary data.</text>
</comment>
<dbReference type="InterPro" id="IPR010081">
    <property type="entry name" value="DiNH2opropionate_NH3_lyase"/>
</dbReference>
<dbReference type="GO" id="GO:0008838">
    <property type="term" value="F:diaminopropionate ammonia-lyase activity"/>
    <property type="evidence" value="ECO:0007669"/>
    <property type="project" value="InterPro"/>
</dbReference>
<dbReference type="NCBIfam" id="NF006058">
    <property type="entry name" value="PRK08206.1"/>
    <property type="match status" value="1"/>
</dbReference>
<dbReference type="GO" id="GO:1901605">
    <property type="term" value="P:alpha-amino acid metabolic process"/>
    <property type="evidence" value="ECO:0007669"/>
    <property type="project" value="UniProtKB-ARBA"/>
</dbReference>
<dbReference type="InterPro" id="IPR001926">
    <property type="entry name" value="TrpB-like_PALP"/>
</dbReference>
<dbReference type="Gene3D" id="3.40.50.1100">
    <property type="match status" value="2"/>
</dbReference>
<dbReference type="Proteomes" id="UP000051085">
    <property type="component" value="Unassembled WGS sequence"/>
</dbReference>
<gene>
    <name evidence="4" type="ORF">FD34_GL000536</name>
</gene>
<dbReference type="NCBIfam" id="TIGR01747">
    <property type="entry name" value="diampropi_NH3ly"/>
    <property type="match status" value="1"/>
</dbReference>
<dbReference type="SUPFAM" id="SSF53686">
    <property type="entry name" value="Tryptophan synthase beta subunit-like PLP-dependent enzymes"/>
    <property type="match status" value="1"/>
</dbReference>
<keyword evidence="2" id="KW-0663">Pyridoxal phosphate</keyword>
<evidence type="ECO:0000256" key="2">
    <source>
        <dbReference type="ARBA" id="ARBA00022898"/>
    </source>
</evidence>
<organism evidence="4 5">
    <name type="scientific">Limosilactobacillus pontis DSM 8475</name>
    <dbReference type="NCBI Taxonomy" id="1423794"/>
    <lineage>
        <taxon>Bacteria</taxon>
        <taxon>Bacillati</taxon>
        <taxon>Bacillota</taxon>
        <taxon>Bacilli</taxon>
        <taxon>Lactobacillales</taxon>
        <taxon>Lactobacillaceae</taxon>
        <taxon>Limosilactobacillus</taxon>
    </lineage>
</organism>
<proteinExistence type="predicted"/>